<gene>
    <name evidence="6" type="primary">ssuB_1</name>
    <name evidence="6" type="ORF">IMCC3135_00535</name>
</gene>
<keyword evidence="3" id="KW-0547">Nucleotide-binding</keyword>
<dbReference type="GO" id="GO:0016887">
    <property type="term" value="F:ATP hydrolysis activity"/>
    <property type="evidence" value="ECO:0007669"/>
    <property type="project" value="InterPro"/>
</dbReference>
<evidence type="ECO:0000256" key="3">
    <source>
        <dbReference type="ARBA" id="ARBA00022741"/>
    </source>
</evidence>
<keyword evidence="2" id="KW-0813">Transport</keyword>
<dbReference type="EC" id="3.6.3.-" evidence="6"/>
<evidence type="ECO:0000256" key="2">
    <source>
        <dbReference type="ARBA" id="ARBA00022448"/>
    </source>
</evidence>
<dbReference type="PANTHER" id="PTHR42788">
    <property type="entry name" value="TAURINE IMPORT ATP-BINDING PROTEIN-RELATED"/>
    <property type="match status" value="1"/>
</dbReference>
<accession>A0A2Z2NGP0</accession>
<proteinExistence type="inferred from homology"/>
<reference evidence="6 7" key="1">
    <citation type="submission" date="2016-12" db="EMBL/GenBank/DDBJ databases">
        <authorList>
            <person name="Song W.-J."/>
            <person name="Kurnit D.M."/>
        </authorList>
    </citation>
    <scope>NUCLEOTIDE SEQUENCE [LARGE SCALE GENOMIC DNA]</scope>
    <source>
        <strain evidence="6 7">IMCC3135</strain>
    </source>
</reference>
<dbReference type="EMBL" id="CP018632">
    <property type="protein sequence ID" value="ASJ70233.1"/>
    <property type="molecule type" value="Genomic_DNA"/>
</dbReference>
<dbReference type="SMART" id="SM00382">
    <property type="entry name" value="AAA"/>
    <property type="match status" value="1"/>
</dbReference>
<dbReference type="KEGG" id="gai:IMCC3135_00535"/>
<comment type="similarity">
    <text evidence="1">Belongs to the ABC transporter superfamily.</text>
</comment>
<sequence length="252" mass="27807">MPIDGVVPVSESAMESDLMTEQALRVCVQGRRFALAGGDTLHAVGALDFSLPANSFTCIVGPSGCGKTTTLRMILGLDKQYDGSIHLPGNGPIAAVFQEPRLLPWRTVEQNIRLVLPESRQNDSLDELLVNLGLEDLRGFYPNQLSLGLARRVALARAFVLRPQLLVLDEPFVSLDEPTAVRLRTLLLDLWQLRPTTILMVTHNAEEAASLADRILVFSKRPAQILRSIDIDTPRQQRDRPVIDSIVSRLGD</sequence>
<dbReference type="InterPro" id="IPR003439">
    <property type="entry name" value="ABC_transporter-like_ATP-bd"/>
</dbReference>
<evidence type="ECO:0000259" key="5">
    <source>
        <dbReference type="PROSITE" id="PS50893"/>
    </source>
</evidence>
<dbReference type="InterPro" id="IPR027417">
    <property type="entry name" value="P-loop_NTPase"/>
</dbReference>
<dbReference type="AlphaFoldDB" id="A0A2Z2NGP0"/>
<evidence type="ECO:0000256" key="4">
    <source>
        <dbReference type="ARBA" id="ARBA00022840"/>
    </source>
</evidence>
<keyword evidence="7" id="KW-1185">Reference proteome</keyword>
<dbReference type="SUPFAM" id="SSF52540">
    <property type="entry name" value="P-loop containing nucleoside triphosphate hydrolases"/>
    <property type="match status" value="1"/>
</dbReference>
<name>A0A2Z2NGP0_9GAMM</name>
<evidence type="ECO:0000313" key="7">
    <source>
        <dbReference type="Proteomes" id="UP000250079"/>
    </source>
</evidence>
<dbReference type="Gene3D" id="3.40.50.300">
    <property type="entry name" value="P-loop containing nucleotide triphosphate hydrolases"/>
    <property type="match status" value="1"/>
</dbReference>
<keyword evidence="4 6" id="KW-0067">ATP-binding</keyword>
<dbReference type="RefSeq" id="WP_205737846.1">
    <property type="nucleotide sequence ID" value="NZ_CP018632.1"/>
</dbReference>
<feature type="domain" description="ABC transporter" evidence="5">
    <location>
        <begin position="28"/>
        <end position="245"/>
    </location>
</feature>
<evidence type="ECO:0000313" key="6">
    <source>
        <dbReference type="EMBL" id="ASJ70233.1"/>
    </source>
</evidence>
<dbReference type="InterPro" id="IPR003593">
    <property type="entry name" value="AAA+_ATPase"/>
</dbReference>
<dbReference type="InterPro" id="IPR050166">
    <property type="entry name" value="ABC_transporter_ATP-bind"/>
</dbReference>
<dbReference type="PROSITE" id="PS50893">
    <property type="entry name" value="ABC_TRANSPORTER_2"/>
    <property type="match status" value="1"/>
</dbReference>
<dbReference type="GO" id="GO:0005524">
    <property type="term" value="F:ATP binding"/>
    <property type="evidence" value="ECO:0007669"/>
    <property type="project" value="UniProtKB-KW"/>
</dbReference>
<keyword evidence="6" id="KW-0378">Hydrolase</keyword>
<dbReference type="Proteomes" id="UP000250079">
    <property type="component" value="Chromosome"/>
</dbReference>
<dbReference type="Pfam" id="PF00005">
    <property type="entry name" value="ABC_tran"/>
    <property type="match status" value="1"/>
</dbReference>
<evidence type="ECO:0000256" key="1">
    <source>
        <dbReference type="ARBA" id="ARBA00005417"/>
    </source>
</evidence>
<protein>
    <submittedName>
        <fullName evidence="6">Aliphatic sulfonates import ATP-binding protein SsuB</fullName>
        <ecNumber evidence="6">3.6.3.-</ecNumber>
    </submittedName>
</protein>
<organism evidence="6 7">
    <name type="scientific">Granulosicoccus antarcticus IMCC3135</name>
    <dbReference type="NCBI Taxonomy" id="1192854"/>
    <lineage>
        <taxon>Bacteria</taxon>
        <taxon>Pseudomonadati</taxon>
        <taxon>Pseudomonadota</taxon>
        <taxon>Gammaproteobacteria</taxon>
        <taxon>Chromatiales</taxon>
        <taxon>Granulosicoccaceae</taxon>
        <taxon>Granulosicoccus</taxon>
    </lineage>
</organism>
<dbReference type="PANTHER" id="PTHR42788:SF19">
    <property type="entry name" value="ALIPHATIC SULFONATES IMPORT ATP-BINDING PROTEIN SSUB 2"/>
    <property type="match status" value="1"/>
</dbReference>